<evidence type="ECO:0000256" key="4">
    <source>
        <dbReference type="ARBA" id="ARBA00044877"/>
    </source>
</evidence>
<comment type="caution">
    <text evidence="8">The sequence shown here is derived from an EMBL/GenBank/DDBJ whole genome shotgun (WGS) entry which is preliminary data.</text>
</comment>
<dbReference type="EMBL" id="AGWY01000013">
    <property type="protein sequence ID" value="EKS33258.1"/>
    <property type="molecule type" value="Genomic_DNA"/>
</dbReference>
<protein>
    <recommendedName>
        <fullName evidence="5">Nitrile hydratase subunit beta</fullName>
        <shortName evidence="5">NHase</shortName>
        <ecNumber evidence="5">4.2.1.84</ecNumber>
    </recommendedName>
</protein>
<evidence type="ECO:0000256" key="1">
    <source>
        <dbReference type="ARBA" id="ARBA00004042"/>
    </source>
</evidence>
<dbReference type="InterPro" id="IPR042262">
    <property type="entry name" value="CN_hydtase_beta_C"/>
</dbReference>
<dbReference type="InterPro" id="IPR049054">
    <property type="entry name" value="CN_hydtase_beta-like_N"/>
</dbReference>
<dbReference type="Gene3D" id="1.10.472.20">
    <property type="entry name" value="Nitrile hydratase, beta subunit"/>
    <property type="match status" value="1"/>
</dbReference>
<dbReference type="HOGENOM" id="CLU_106294_0_0_5"/>
<gene>
    <name evidence="8" type="ORF">HMPREF9696_03299</name>
</gene>
<feature type="domain" description="Nitrile hydratase beta subunit" evidence="6">
    <location>
        <begin position="121"/>
        <end position="217"/>
    </location>
</feature>
<comment type="catalytic activity">
    <reaction evidence="4 5">
        <text>an aliphatic primary amide = an aliphatic nitrile + H2O</text>
        <dbReference type="Rhea" id="RHEA:12673"/>
        <dbReference type="ChEBI" id="CHEBI:15377"/>
        <dbReference type="ChEBI" id="CHEBI:65285"/>
        <dbReference type="ChEBI" id="CHEBI:80291"/>
        <dbReference type="EC" id="4.2.1.84"/>
    </reaction>
</comment>
<keyword evidence="3 5" id="KW-0456">Lyase</keyword>
<dbReference type="PIRSF" id="PIRSF001427">
    <property type="entry name" value="NHase_beta"/>
    <property type="match status" value="1"/>
</dbReference>
<dbReference type="RefSeq" id="WP_002714169.1">
    <property type="nucleotide sequence ID" value="NZ_KB375281.1"/>
</dbReference>
<dbReference type="InterPro" id="IPR003168">
    <property type="entry name" value="Nitrile_hydratase_bsu"/>
</dbReference>
<dbReference type="EC" id="4.2.1.84" evidence="5"/>
<dbReference type="Gene3D" id="2.30.30.50">
    <property type="match status" value="1"/>
</dbReference>
<evidence type="ECO:0000256" key="3">
    <source>
        <dbReference type="ARBA" id="ARBA00023239"/>
    </source>
</evidence>
<evidence type="ECO:0000259" key="7">
    <source>
        <dbReference type="Pfam" id="PF21006"/>
    </source>
</evidence>
<dbReference type="InterPro" id="IPR024690">
    <property type="entry name" value="CN_hydtase_beta_dom_C"/>
</dbReference>
<dbReference type="GO" id="GO:0018822">
    <property type="term" value="F:nitrile hydratase activity"/>
    <property type="evidence" value="ECO:0007669"/>
    <property type="project" value="UniProtKB-EC"/>
</dbReference>
<dbReference type="PATRIC" id="fig|883079.3.peg.3373"/>
<organism evidence="8 9">
    <name type="scientific">Afipia clevelandensis ATCC 49720</name>
    <dbReference type="NCBI Taxonomy" id="883079"/>
    <lineage>
        <taxon>Bacteria</taxon>
        <taxon>Pseudomonadati</taxon>
        <taxon>Pseudomonadota</taxon>
        <taxon>Alphaproteobacteria</taxon>
        <taxon>Hyphomicrobiales</taxon>
        <taxon>Nitrobacteraceae</taxon>
        <taxon>Afipia</taxon>
    </lineage>
</organism>
<dbReference type="OrthoDB" id="3478924at2"/>
<dbReference type="NCBIfam" id="TIGR03888">
    <property type="entry name" value="nitrile_beta"/>
    <property type="match status" value="1"/>
</dbReference>
<evidence type="ECO:0000313" key="9">
    <source>
        <dbReference type="Proteomes" id="UP000001095"/>
    </source>
</evidence>
<evidence type="ECO:0000313" key="8">
    <source>
        <dbReference type="EMBL" id="EKS33258.1"/>
    </source>
</evidence>
<dbReference type="Pfam" id="PF21006">
    <property type="entry name" value="NHase_beta_N"/>
    <property type="match status" value="1"/>
</dbReference>
<evidence type="ECO:0000259" key="6">
    <source>
        <dbReference type="Pfam" id="PF02211"/>
    </source>
</evidence>
<keyword evidence="9" id="KW-1185">Reference proteome</keyword>
<feature type="domain" description="Nitrile hydratase beta subunit-like N-terminal" evidence="7">
    <location>
        <begin position="1"/>
        <end position="105"/>
    </location>
</feature>
<dbReference type="Pfam" id="PF02211">
    <property type="entry name" value="NHase_beta_C"/>
    <property type="match status" value="1"/>
</dbReference>
<dbReference type="InterPro" id="IPR008990">
    <property type="entry name" value="Elect_transpt_acc-like_dom_sf"/>
</dbReference>
<name>K8P4C7_9BRAD</name>
<proteinExistence type="inferred from homology"/>
<accession>K8P4C7</accession>
<dbReference type="SUPFAM" id="SSF50090">
    <property type="entry name" value="Electron transport accessory proteins"/>
    <property type="match status" value="1"/>
</dbReference>
<evidence type="ECO:0000256" key="5">
    <source>
        <dbReference type="PIRNR" id="PIRNR001427"/>
    </source>
</evidence>
<comment type="similarity">
    <text evidence="2 5">Belongs to the nitrile hydratase subunit beta family.</text>
</comment>
<dbReference type="AlphaFoldDB" id="K8P4C7"/>
<dbReference type="Proteomes" id="UP000001095">
    <property type="component" value="Unassembled WGS sequence"/>
</dbReference>
<dbReference type="GO" id="GO:0046914">
    <property type="term" value="F:transition metal ion binding"/>
    <property type="evidence" value="ECO:0007669"/>
    <property type="project" value="InterPro"/>
</dbReference>
<comment type="function">
    <text evidence="1 5">NHase catalyzes the hydration of various nitrile compounds to the corresponding amides.</text>
</comment>
<reference evidence="8 9" key="1">
    <citation type="submission" date="2012-04" db="EMBL/GenBank/DDBJ databases">
        <title>The Genome Sequence of Afipia clevelandensis ATCC 49720.</title>
        <authorList>
            <consortium name="The Broad Institute Genome Sequencing Platform"/>
            <person name="Earl A."/>
            <person name="Ward D."/>
            <person name="Feldgarden M."/>
            <person name="Gevers D."/>
            <person name="Huys G."/>
            <person name="Walker B."/>
            <person name="Young S.K."/>
            <person name="Zeng Q."/>
            <person name="Gargeya S."/>
            <person name="Fitzgerald M."/>
            <person name="Haas B."/>
            <person name="Abouelleil A."/>
            <person name="Alvarado L."/>
            <person name="Arachchi H.M."/>
            <person name="Berlin A."/>
            <person name="Chapman S.B."/>
            <person name="Goldberg J."/>
            <person name="Griggs A."/>
            <person name="Gujja S."/>
            <person name="Hansen M."/>
            <person name="Howarth C."/>
            <person name="Imamovic A."/>
            <person name="Larimer J."/>
            <person name="McCowen C."/>
            <person name="Montmayeur A."/>
            <person name="Murphy C."/>
            <person name="Neiman D."/>
            <person name="Pearson M."/>
            <person name="Priest M."/>
            <person name="Roberts A."/>
            <person name="Saif S."/>
            <person name="Shea T."/>
            <person name="Sisk P."/>
            <person name="Sykes S."/>
            <person name="Wortman J."/>
            <person name="Nusbaum C."/>
            <person name="Birren B."/>
        </authorList>
    </citation>
    <scope>NUCLEOTIDE SEQUENCE [LARGE SCALE GENOMIC DNA]</scope>
    <source>
        <strain evidence="8 9">ATCC 49720</strain>
    </source>
</reference>
<sequence>MNGAHDMGGVDGFGPVIPEPNEPVFHGEWERRVLAVTLAMARPGGWNIDMSRFAREDRSAADYLSKSYYQIWLAGLERLMQERGLVMPDEIEAGHMLHPPKAGLPVLASGDVEAMLRRGAPTERAAASRPLFAIGERVRARNLNPQGHIRLPRYVRGRVGVVELLHGAHVFADSNARGEGENPQQLYTVRFSARELWGDRADPTSSVSVDAWESYLERAE</sequence>
<evidence type="ECO:0000256" key="2">
    <source>
        <dbReference type="ARBA" id="ARBA00009098"/>
    </source>
</evidence>